<keyword evidence="5" id="KW-1185">Reference proteome</keyword>
<dbReference type="InterPro" id="IPR027806">
    <property type="entry name" value="HARBI1_dom"/>
</dbReference>
<evidence type="ECO:0000256" key="1">
    <source>
        <dbReference type="ARBA" id="ARBA00001968"/>
    </source>
</evidence>
<feature type="domain" description="Reverse transcriptase" evidence="3">
    <location>
        <begin position="1"/>
        <end position="213"/>
    </location>
</feature>
<dbReference type="InterPro" id="IPR043502">
    <property type="entry name" value="DNA/RNA_pol_sf"/>
</dbReference>
<evidence type="ECO:0000259" key="3">
    <source>
        <dbReference type="PROSITE" id="PS50878"/>
    </source>
</evidence>
<dbReference type="Proteomes" id="UP000762676">
    <property type="component" value="Unassembled WGS sequence"/>
</dbReference>
<dbReference type="CDD" id="cd01650">
    <property type="entry name" value="RT_nLTR_like"/>
    <property type="match status" value="1"/>
</dbReference>
<protein>
    <submittedName>
        <fullName evidence="4">Retrovirus-related Pol polyprotein from type-1 retrotransposable element R2</fullName>
    </submittedName>
</protein>
<dbReference type="Pfam" id="PF00078">
    <property type="entry name" value="RVT_1"/>
    <property type="match status" value="1"/>
</dbReference>
<dbReference type="InterPro" id="IPR000477">
    <property type="entry name" value="RT_dom"/>
</dbReference>
<accession>A0AAV4F371</accession>
<comment type="caution">
    <text evidence="4">The sequence shown here is derived from an EMBL/GenBank/DDBJ whole genome shotgun (WGS) entry which is preliminary data.</text>
</comment>
<dbReference type="Pfam" id="PF13359">
    <property type="entry name" value="DDE_Tnp_4"/>
    <property type="match status" value="1"/>
</dbReference>
<proteinExistence type="predicted"/>
<evidence type="ECO:0000256" key="2">
    <source>
        <dbReference type="ARBA" id="ARBA00022723"/>
    </source>
</evidence>
<dbReference type="PANTHER" id="PTHR47027">
    <property type="entry name" value="REVERSE TRANSCRIPTASE DOMAIN-CONTAINING PROTEIN"/>
    <property type="match status" value="1"/>
</dbReference>
<name>A0AAV4F371_9GAST</name>
<evidence type="ECO:0000313" key="4">
    <source>
        <dbReference type="EMBL" id="GFR67241.1"/>
    </source>
</evidence>
<sequence>MKRLEKKIEEEVSQAQAGFRINRGTRDQIFNLRIIIEKCRESNTELHLGFIDCTKAFDCVSHHKMIETLKKYNCHFKIINLIKNLYQNQVAAVRMENGNTEWFQVKRGVRQGCILSPALFSLYTESIIRDVEAEDTEDKYSAIKLNGNPITELRYADDTALLSKTTEGLNELMQNVKKFSQDKNLLLNAKKTKLETFSDQECKDNFPFFKEDIPGLAQALHLPEFAETPNRLTIPGVEALCILLRRLAYPSRLVDVGKVFGLHPANTGTLTNVMLNIIYDQHNNRCISLEHPWLDFAHLSNKVVEKGSPLQAYFGFIDGTQRSIARPSRNQAETYSGHKRVHGLKFRFVTLPNGLIGHMFRPLPRKRHDSALLAADVFVIYEDQAYPLRSTFEETN</sequence>
<comment type="cofactor">
    <cofactor evidence="1">
        <name>a divalent metal cation</name>
        <dbReference type="ChEBI" id="CHEBI:60240"/>
    </cofactor>
</comment>
<gene>
    <name evidence="4" type="ORF">ElyMa_001993000</name>
</gene>
<dbReference type="InterPro" id="IPR043128">
    <property type="entry name" value="Rev_trsase/Diguanyl_cyclase"/>
</dbReference>
<dbReference type="PROSITE" id="PS50878">
    <property type="entry name" value="RT_POL"/>
    <property type="match status" value="1"/>
</dbReference>
<reference evidence="4 5" key="1">
    <citation type="journal article" date="2021" name="Elife">
        <title>Chloroplast acquisition without the gene transfer in kleptoplastic sea slugs, Plakobranchus ocellatus.</title>
        <authorList>
            <person name="Maeda T."/>
            <person name="Takahashi S."/>
            <person name="Yoshida T."/>
            <person name="Shimamura S."/>
            <person name="Takaki Y."/>
            <person name="Nagai Y."/>
            <person name="Toyoda A."/>
            <person name="Suzuki Y."/>
            <person name="Arimoto A."/>
            <person name="Ishii H."/>
            <person name="Satoh N."/>
            <person name="Nishiyama T."/>
            <person name="Hasebe M."/>
            <person name="Maruyama T."/>
            <person name="Minagawa J."/>
            <person name="Obokata J."/>
            <person name="Shigenobu S."/>
        </authorList>
    </citation>
    <scope>NUCLEOTIDE SEQUENCE [LARGE SCALE GENOMIC DNA]</scope>
</reference>
<keyword evidence="2" id="KW-0479">Metal-binding</keyword>
<dbReference type="PANTHER" id="PTHR47027:SF8">
    <property type="entry name" value="RIBONUCLEASE H"/>
    <property type="match status" value="1"/>
</dbReference>
<dbReference type="EMBL" id="BMAT01004053">
    <property type="protein sequence ID" value="GFR67241.1"/>
    <property type="molecule type" value="Genomic_DNA"/>
</dbReference>
<dbReference type="Gene3D" id="3.30.70.270">
    <property type="match status" value="1"/>
</dbReference>
<organism evidence="4 5">
    <name type="scientific">Elysia marginata</name>
    <dbReference type="NCBI Taxonomy" id="1093978"/>
    <lineage>
        <taxon>Eukaryota</taxon>
        <taxon>Metazoa</taxon>
        <taxon>Spiralia</taxon>
        <taxon>Lophotrochozoa</taxon>
        <taxon>Mollusca</taxon>
        <taxon>Gastropoda</taxon>
        <taxon>Heterobranchia</taxon>
        <taxon>Euthyneura</taxon>
        <taxon>Panpulmonata</taxon>
        <taxon>Sacoglossa</taxon>
        <taxon>Placobranchoidea</taxon>
        <taxon>Plakobranchidae</taxon>
        <taxon>Elysia</taxon>
    </lineage>
</organism>
<dbReference type="SUPFAM" id="SSF56672">
    <property type="entry name" value="DNA/RNA polymerases"/>
    <property type="match status" value="1"/>
</dbReference>
<evidence type="ECO:0000313" key="5">
    <source>
        <dbReference type="Proteomes" id="UP000762676"/>
    </source>
</evidence>
<dbReference type="GO" id="GO:0046872">
    <property type="term" value="F:metal ion binding"/>
    <property type="evidence" value="ECO:0007669"/>
    <property type="project" value="UniProtKB-KW"/>
</dbReference>
<dbReference type="AlphaFoldDB" id="A0AAV4F371"/>